<proteinExistence type="predicted"/>
<dbReference type="Proteomes" id="UP000030755">
    <property type="component" value="Unassembled WGS sequence"/>
</dbReference>
<gene>
    <name evidence="1" type="ORF">O9G_003190</name>
</gene>
<dbReference type="HOGENOM" id="CLU_2334832_0_0_1"/>
<protein>
    <submittedName>
        <fullName evidence="1">Uncharacterized protein</fullName>
    </submittedName>
</protein>
<reference evidence="1 2" key="1">
    <citation type="journal article" date="2013" name="Curr. Biol.">
        <title>Shared signatures of parasitism and phylogenomics unite Cryptomycota and microsporidia.</title>
        <authorList>
            <person name="James T.Y."/>
            <person name="Pelin A."/>
            <person name="Bonen L."/>
            <person name="Ahrendt S."/>
            <person name="Sain D."/>
            <person name="Corradi N."/>
            <person name="Stajich J.E."/>
        </authorList>
    </citation>
    <scope>NUCLEOTIDE SEQUENCE [LARGE SCALE GENOMIC DNA]</scope>
    <source>
        <strain evidence="1 2">CSF55</strain>
    </source>
</reference>
<accession>A0A075AVG6</accession>
<dbReference type="EMBL" id="KE560993">
    <property type="protein sequence ID" value="EPZ34110.1"/>
    <property type="molecule type" value="Genomic_DNA"/>
</dbReference>
<evidence type="ECO:0000313" key="2">
    <source>
        <dbReference type="Proteomes" id="UP000030755"/>
    </source>
</evidence>
<name>A0A075AVG6_ROZAC</name>
<evidence type="ECO:0000313" key="1">
    <source>
        <dbReference type="EMBL" id="EPZ34110.1"/>
    </source>
</evidence>
<dbReference type="AlphaFoldDB" id="A0A075AVG6"/>
<sequence length="98" mass="11286">MSNDRVPPADFLSPLLNCVQYILDNDKSSASTASYKASNVIKQIERYIESNAYLEMTKEELFERRDETERAVQKEIQETEAFIKNSLEGKGFVKMDLD</sequence>
<organism evidence="1 2">
    <name type="scientific">Rozella allomycis (strain CSF55)</name>
    <dbReference type="NCBI Taxonomy" id="988480"/>
    <lineage>
        <taxon>Eukaryota</taxon>
        <taxon>Fungi</taxon>
        <taxon>Fungi incertae sedis</taxon>
        <taxon>Cryptomycota</taxon>
        <taxon>Cryptomycota incertae sedis</taxon>
        <taxon>Rozella</taxon>
    </lineage>
</organism>
<keyword evidence="2" id="KW-1185">Reference proteome</keyword>